<sequence>MEYVRTANEKEREEWGLLGGSREIRKERDWGYVRRAWTRSRKL</sequence>
<gene>
    <name evidence="1" type="ORF">G2W53_002418</name>
</gene>
<name>A0A834XHH4_9FABA</name>
<proteinExistence type="predicted"/>
<evidence type="ECO:0000313" key="1">
    <source>
        <dbReference type="EMBL" id="KAF7845513.1"/>
    </source>
</evidence>
<dbReference type="AlphaFoldDB" id="A0A834XHH4"/>
<keyword evidence="2" id="KW-1185">Reference proteome</keyword>
<reference evidence="1" key="1">
    <citation type="submission" date="2020-09" db="EMBL/GenBank/DDBJ databases">
        <title>Genome-Enabled Discovery of Anthraquinone Biosynthesis in Senna tora.</title>
        <authorList>
            <person name="Kang S.-H."/>
            <person name="Pandey R.P."/>
            <person name="Lee C.-M."/>
            <person name="Sim J.-S."/>
            <person name="Jeong J.-T."/>
            <person name="Choi B.-S."/>
            <person name="Jung M."/>
            <person name="Ginzburg D."/>
            <person name="Zhao K."/>
            <person name="Won S.Y."/>
            <person name="Oh T.-J."/>
            <person name="Yu Y."/>
            <person name="Kim N.-H."/>
            <person name="Lee O.R."/>
            <person name="Lee T.-H."/>
            <person name="Bashyal P."/>
            <person name="Kim T.-S."/>
            <person name="Lee W.-H."/>
            <person name="Kawkins C."/>
            <person name="Kim C.-K."/>
            <person name="Kim J.S."/>
            <person name="Ahn B.O."/>
            <person name="Rhee S.Y."/>
            <person name="Sohng J.K."/>
        </authorList>
    </citation>
    <scope>NUCLEOTIDE SEQUENCE</scope>
    <source>
        <tissue evidence="1">Leaf</tissue>
    </source>
</reference>
<organism evidence="1 2">
    <name type="scientific">Senna tora</name>
    <dbReference type="NCBI Taxonomy" id="362788"/>
    <lineage>
        <taxon>Eukaryota</taxon>
        <taxon>Viridiplantae</taxon>
        <taxon>Streptophyta</taxon>
        <taxon>Embryophyta</taxon>
        <taxon>Tracheophyta</taxon>
        <taxon>Spermatophyta</taxon>
        <taxon>Magnoliopsida</taxon>
        <taxon>eudicotyledons</taxon>
        <taxon>Gunneridae</taxon>
        <taxon>Pentapetalae</taxon>
        <taxon>rosids</taxon>
        <taxon>fabids</taxon>
        <taxon>Fabales</taxon>
        <taxon>Fabaceae</taxon>
        <taxon>Caesalpinioideae</taxon>
        <taxon>Cassia clade</taxon>
        <taxon>Senna</taxon>
    </lineage>
</organism>
<evidence type="ECO:0000313" key="2">
    <source>
        <dbReference type="Proteomes" id="UP000634136"/>
    </source>
</evidence>
<accession>A0A834XHH4</accession>
<dbReference type="Proteomes" id="UP000634136">
    <property type="component" value="Unassembled WGS sequence"/>
</dbReference>
<comment type="caution">
    <text evidence="1">The sequence shown here is derived from an EMBL/GenBank/DDBJ whole genome shotgun (WGS) entry which is preliminary data.</text>
</comment>
<protein>
    <submittedName>
        <fullName evidence="1">Uncharacterized protein</fullName>
    </submittedName>
</protein>
<dbReference type="EMBL" id="JAAIUW010000001">
    <property type="protein sequence ID" value="KAF7845513.1"/>
    <property type="molecule type" value="Genomic_DNA"/>
</dbReference>